<dbReference type="Proteomes" id="UP000189674">
    <property type="component" value="Chromosome"/>
</dbReference>
<reference evidence="2" key="1">
    <citation type="submission" date="2017-02" db="EMBL/GenBank/DDBJ databases">
        <title>Comparative genomics and description of representatives of a novel lineage of planctomycetes thriving in anoxic sediments.</title>
        <authorList>
            <person name="Spring S."/>
            <person name="Bunk B."/>
            <person name="Sproer C."/>
        </authorList>
    </citation>
    <scope>NUCLEOTIDE SEQUENCE [LARGE SCALE GENOMIC DNA]</scope>
    <source>
        <strain evidence="2">ST-NAGAB-D1</strain>
    </source>
</reference>
<proteinExistence type="predicted"/>
<name>A0A1U9NQJ5_9BACT</name>
<dbReference type="EMBL" id="CP019791">
    <property type="protein sequence ID" value="AQT70095.1"/>
    <property type="molecule type" value="Genomic_DNA"/>
</dbReference>
<keyword evidence="2" id="KW-1185">Reference proteome</keyword>
<dbReference type="AlphaFoldDB" id="A0A1U9NQJ5"/>
<gene>
    <name evidence="1" type="ORF">STSP2_03297</name>
</gene>
<organism evidence="1 2">
    <name type="scientific">Anaerohalosphaera lusitana</name>
    <dbReference type="NCBI Taxonomy" id="1936003"/>
    <lineage>
        <taxon>Bacteria</taxon>
        <taxon>Pseudomonadati</taxon>
        <taxon>Planctomycetota</taxon>
        <taxon>Phycisphaerae</taxon>
        <taxon>Sedimentisphaerales</taxon>
        <taxon>Anaerohalosphaeraceae</taxon>
        <taxon>Anaerohalosphaera</taxon>
    </lineage>
</organism>
<evidence type="ECO:0000313" key="1">
    <source>
        <dbReference type="EMBL" id="AQT70095.1"/>
    </source>
</evidence>
<protein>
    <submittedName>
        <fullName evidence="1">Uncharacterized protein</fullName>
    </submittedName>
</protein>
<accession>A0A1U9NQJ5</accession>
<sequence length="242" mass="27780">MSDQNDLNKLVDDKLKQAIDARKELIALDDDCDLADKLDCLKLFVKAAFDYADFSWKKGSEYYNQDMAFGLCKTAYTFATSYMQTCENITLSLTCPQKPEEGELAALINLQNRLDEIIEKVGESRDSEDSQPTPDKRQIRAMIRKWNPDILAKNAEAAEMVIWHGAMFERYYKFIREHDSKDLPKRGRDDLDPLIKDILEIRDNLTADAVCGAVNLIQSGKFNPTTKATVFKTQAWKARHRR</sequence>
<evidence type="ECO:0000313" key="2">
    <source>
        <dbReference type="Proteomes" id="UP000189674"/>
    </source>
</evidence>
<dbReference type="KEGG" id="alus:STSP2_03297"/>